<dbReference type="NCBIfam" id="TIGR00254">
    <property type="entry name" value="GGDEF"/>
    <property type="match status" value="1"/>
</dbReference>
<sequence length="607" mass="70006">MKIRLLLLFFPLLFILASCYTNIDTHPHPSAKDGELVLSREDFTSPELIQLNGEWKFFWEELVTENEIQQRIQQKNQANITIPSSWEDKVGTSFGYGTYYLKVIIPEEKVGNTLAITMTNQNTSYTLSIDGVRVASNGYVGTSFSTTEPVYSNRFVYFTPRNKEINIVLHISNFSNPIGGATKPIYLGSSEQVTRTYDNTLAYTMFIIGSILVMGIYELFIFFFRRKEKVFAYFGLISIFISLYSILKPPYYFNYFFPMIPWIWVNKLEVICIYVLFLLYLNFVGTMYPKEMKKTPVVIGIIVSMGAIIVTLFTKPIFYQPLLNYFFVIVALFMVYILYALILAYKRNRPTIFVNLLANLIFFGSVINDVLLSLNWIHSIPFTTIGFFLYVLIQSINLSKEYARKFEEAENLSIDLQQLNESLDEKIKERTKELKQKNGELKKLTQVDGLTGIYNRRYFNENLGKYFDEAISFDSHLSLLMIDVDNFKTYNDNKGHIAGDELLIKYSQLLQVMCNGNTFVARYGGEEFSIVLPHVSLQEAAGFAENLRLLIEEQKYSANVDDNYVTISIGVSSTEHHAFEQKEELIERADNALYESKKNGKNRVTLL</sequence>
<reference evidence="5 6" key="1">
    <citation type="submission" date="2018-07" db="EMBL/GenBank/DDBJ databases">
        <title>Complete genome sequence of Psychrobacillus sp. PB01, isolated from iceberg, and comparative genome analysis of Psychrobacillus strains.</title>
        <authorList>
            <person name="Lee P.C."/>
        </authorList>
    </citation>
    <scope>NUCLEOTIDE SEQUENCE [LARGE SCALE GENOMIC DNA]</scope>
    <source>
        <strain evidence="5 6">PB01</strain>
    </source>
</reference>
<dbReference type="InterPro" id="IPR008979">
    <property type="entry name" value="Galactose-bd-like_sf"/>
</dbReference>
<dbReference type="Gene3D" id="3.30.70.270">
    <property type="match status" value="1"/>
</dbReference>
<dbReference type="AlphaFoldDB" id="A0A5J6SNS9"/>
<proteinExistence type="predicted"/>
<evidence type="ECO:0000256" key="2">
    <source>
        <dbReference type="SAM" id="Phobius"/>
    </source>
</evidence>
<keyword evidence="1" id="KW-0175">Coiled coil</keyword>
<feature type="coiled-coil region" evidence="1">
    <location>
        <begin position="402"/>
        <end position="447"/>
    </location>
</feature>
<dbReference type="SUPFAM" id="SSF55073">
    <property type="entry name" value="Nucleotide cyclase"/>
    <property type="match status" value="1"/>
</dbReference>
<evidence type="ECO:0000256" key="1">
    <source>
        <dbReference type="SAM" id="Coils"/>
    </source>
</evidence>
<evidence type="ECO:0000256" key="3">
    <source>
        <dbReference type="SAM" id="SignalP"/>
    </source>
</evidence>
<dbReference type="PANTHER" id="PTHR45138">
    <property type="entry name" value="REGULATORY COMPONENTS OF SENSORY TRANSDUCTION SYSTEM"/>
    <property type="match status" value="1"/>
</dbReference>
<keyword evidence="2" id="KW-1133">Transmembrane helix</keyword>
<name>A0A5J6SNS9_9BACI</name>
<dbReference type="PROSITE" id="PS51257">
    <property type="entry name" value="PROKAR_LIPOPROTEIN"/>
    <property type="match status" value="1"/>
</dbReference>
<protein>
    <submittedName>
        <fullName evidence="5">Diguanylate cyclase</fullName>
    </submittedName>
</protein>
<feature type="chain" id="PRO_5038591873" evidence="3">
    <location>
        <begin position="24"/>
        <end position="607"/>
    </location>
</feature>
<feature type="signal peptide" evidence="3">
    <location>
        <begin position="1"/>
        <end position="23"/>
    </location>
</feature>
<dbReference type="InterPro" id="IPR029787">
    <property type="entry name" value="Nucleotide_cyclase"/>
</dbReference>
<evidence type="ECO:0000313" key="6">
    <source>
        <dbReference type="Proteomes" id="UP000325517"/>
    </source>
</evidence>
<dbReference type="InterPro" id="IPR000160">
    <property type="entry name" value="GGDEF_dom"/>
</dbReference>
<dbReference type="GO" id="GO:0043709">
    <property type="term" value="P:cell adhesion involved in single-species biofilm formation"/>
    <property type="evidence" value="ECO:0007669"/>
    <property type="project" value="TreeGrafter"/>
</dbReference>
<feature type="transmembrane region" description="Helical" evidence="2">
    <location>
        <begin position="325"/>
        <end position="345"/>
    </location>
</feature>
<feature type="transmembrane region" description="Helical" evidence="2">
    <location>
        <begin position="352"/>
        <end position="374"/>
    </location>
</feature>
<keyword evidence="2" id="KW-0812">Transmembrane</keyword>
<organism evidence="5 6">
    <name type="scientific">Psychrobacillus glaciei</name>
    <dbReference type="NCBI Taxonomy" id="2283160"/>
    <lineage>
        <taxon>Bacteria</taxon>
        <taxon>Bacillati</taxon>
        <taxon>Bacillota</taxon>
        <taxon>Bacilli</taxon>
        <taxon>Bacillales</taxon>
        <taxon>Bacillaceae</taxon>
        <taxon>Psychrobacillus</taxon>
    </lineage>
</organism>
<dbReference type="Gene3D" id="2.60.120.260">
    <property type="entry name" value="Galactose-binding domain-like"/>
    <property type="match status" value="1"/>
</dbReference>
<dbReference type="PROSITE" id="PS50887">
    <property type="entry name" value="GGDEF"/>
    <property type="match status" value="1"/>
</dbReference>
<dbReference type="OrthoDB" id="9759607at2"/>
<feature type="domain" description="GGDEF" evidence="4">
    <location>
        <begin position="475"/>
        <end position="607"/>
    </location>
</feature>
<dbReference type="Pfam" id="PF07695">
    <property type="entry name" value="7TMR-DISM_7TM"/>
    <property type="match status" value="1"/>
</dbReference>
<dbReference type="InterPro" id="IPR050469">
    <property type="entry name" value="Diguanylate_Cyclase"/>
</dbReference>
<dbReference type="Pfam" id="PF00990">
    <property type="entry name" value="GGDEF"/>
    <property type="match status" value="1"/>
</dbReference>
<dbReference type="RefSeq" id="WP_151698761.1">
    <property type="nucleotide sequence ID" value="NZ_CP031223.1"/>
</dbReference>
<dbReference type="InterPro" id="IPR043128">
    <property type="entry name" value="Rev_trsase/Diguanyl_cyclase"/>
</dbReference>
<dbReference type="GO" id="GO:0005886">
    <property type="term" value="C:plasma membrane"/>
    <property type="evidence" value="ECO:0007669"/>
    <property type="project" value="TreeGrafter"/>
</dbReference>
<evidence type="ECO:0000259" key="4">
    <source>
        <dbReference type="PROSITE" id="PS50887"/>
    </source>
</evidence>
<gene>
    <name evidence="5" type="ORF">PB01_02745</name>
</gene>
<feature type="transmembrane region" description="Helical" evidence="2">
    <location>
        <begin position="295"/>
        <end position="313"/>
    </location>
</feature>
<keyword evidence="3" id="KW-0732">Signal</keyword>
<dbReference type="CDD" id="cd01949">
    <property type="entry name" value="GGDEF"/>
    <property type="match status" value="1"/>
</dbReference>
<evidence type="ECO:0000313" key="5">
    <source>
        <dbReference type="EMBL" id="QFF97817.1"/>
    </source>
</evidence>
<dbReference type="SUPFAM" id="SSF49785">
    <property type="entry name" value="Galactose-binding domain-like"/>
    <property type="match status" value="1"/>
</dbReference>
<dbReference type="SMART" id="SM00267">
    <property type="entry name" value="GGDEF"/>
    <property type="match status" value="1"/>
</dbReference>
<dbReference type="GO" id="GO:1902201">
    <property type="term" value="P:negative regulation of bacterial-type flagellum-dependent cell motility"/>
    <property type="evidence" value="ECO:0007669"/>
    <property type="project" value="TreeGrafter"/>
</dbReference>
<feature type="transmembrane region" description="Helical" evidence="2">
    <location>
        <begin position="230"/>
        <end position="247"/>
    </location>
</feature>
<accession>A0A5J6SNS9</accession>
<dbReference type="InterPro" id="IPR011623">
    <property type="entry name" value="7TMR_DISM_rcpt_extracell_dom1"/>
</dbReference>
<dbReference type="GO" id="GO:0052621">
    <property type="term" value="F:diguanylate cyclase activity"/>
    <property type="evidence" value="ECO:0007669"/>
    <property type="project" value="TreeGrafter"/>
</dbReference>
<keyword evidence="6" id="KW-1185">Reference proteome</keyword>
<dbReference type="EMBL" id="CP031223">
    <property type="protein sequence ID" value="QFF97817.1"/>
    <property type="molecule type" value="Genomic_DNA"/>
</dbReference>
<feature type="transmembrane region" description="Helical" evidence="2">
    <location>
        <begin position="380"/>
        <end position="398"/>
    </location>
</feature>
<dbReference type="KEGG" id="psyo:PB01_02745"/>
<dbReference type="FunFam" id="3.30.70.270:FF:000001">
    <property type="entry name" value="Diguanylate cyclase domain protein"/>
    <property type="match status" value="1"/>
</dbReference>
<feature type="transmembrane region" description="Helical" evidence="2">
    <location>
        <begin position="201"/>
        <end position="223"/>
    </location>
</feature>
<dbReference type="PANTHER" id="PTHR45138:SF9">
    <property type="entry name" value="DIGUANYLATE CYCLASE DGCM-RELATED"/>
    <property type="match status" value="1"/>
</dbReference>
<dbReference type="Proteomes" id="UP000325517">
    <property type="component" value="Chromosome"/>
</dbReference>
<keyword evidence="2" id="KW-0472">Membrane</keyword>
<feature type="transmembrane region" description="Helical" evidence="2">
    <location>
        <begin position="259"/>
        <end position="283"/>
    </location>
</feature>